<keyword evidence="4" id="KW-1185">Reference proteome</keyword>
<dbReference type="AlphaFoldDB" id="A0A420YGA2"/>
<gene>
    <name evidence="3" type="primary">ACSF2</name>
    <name evidence="3" type="ORF">DL546_000647</name>
</gene>
<dbReference type="SUPFAM" id="SSF56801">
    <property type="entry name" value="Acetyl-CoA synthetase-like"/>
    <property type="match status" value="1"/>
</dbReference>
<dbReference type="InterPro" id="IPR025110">
    <property type="entry name" value="AMP-bd_C"/>
</dbReference>
<dbReference type="OrthoDB" id="3633556at2759"/>
<protein>
    <submittedName>
        <fullName evidence="3">Acyl-CoA synthetase member 2 mitochondrial</fullName>
    </submittedName>
</protein>
<dbReference type="Gene3D" id="3.30.300.30">
    <property type="match status" value="1"/>
</dbReference>
<comment type="caution">
    <text evidence="3">The sequence shown here is derived from an EMBL/GenBank/DDBJ whole genome shotgun (WGS) entry which is preliminary data.</text>
</comment>
<evidence type="ECO:0000259" key="2">
    <source>
        <dbReference type="Pfam" id="PF13193"/>
    </source>
</evidence>
<reference evidence="3 4" key="1">
    <citation type="submission" date="2018-08" db="EMBL/GenBank/DDBJ databases">
        <title>Draft genome of the lignicolous fungus Coniochaeta pulveracea.</title>
        <authorList>
            <person name="Borstlap C.J."/>
            <person name="De Witt R.N."/>
            <person name="Botha A."/>
            <person name="Volschenk H."/>
        </authorList>
    </citation>
    <scope>NUCLEOTIDE SEQUENCE [LARGE SCALE GENOMIC DNA]</scope>
    <source>
        <strain evidence="3 4">CAB683</strain>
    </source>
</reference>
<dbReference type="PANTHER" id="PTHR43201:SF30">
    <property type="entry name" value="AMP-DEPENDENT SYNTHETASE_LIGASE DOMAIN-CONTAINING PROTEIN"/>
    <property type="match status" value="1"/>
</dbReference>
<dbReference type="PANTHER" id="PTHR43201">
    <property type="entry name" value="ACYL-COA SYNTHETASE"/>
    <property type="match status" value="1"/>
</dbReference>
<feature type="domain" description="AMP-dependent synthetase/ligase" evidence="1">
    <location>
        <begin position="27"/>
        <end position="430"/>
    </location>
</feature>
<proteinExistence type="predicted"/>
<name>A0A420YGA2_9PEZI</name>
<dbReference type="Pfam" id="PF00501">
    <property type="entry name" value="AMP-binding"/>
    <property type="match status" value="1"/>
</dbReference>
<dbReference type="GO" id="GO:0031956">
    <property type="term" value="F:medium-chain fatty acid-CoA ligase activity"/>
    <property type="evidence" value="ECO:0007669"/>
    <property type="project" value="TreeGrafter"/>
</dbReference>
<evidence type="ECO:0000313" key="3">
    <source>
        <dbReference type="EMBL" id="RKU46895.1"/>
    </source>
</evidence>
<evidence type="ECO:0000313" key="4">
    <source>
        <dbReference type="Proteomes" id="UP000275385"/>
    </source>
</evidence>
<accession>A0A420YGA2</accession>
<dbReference type="InterPro" id="IPR020845">
    <property type="entry name" value="AMP-binding_CS"/>
</dbReference>
<dbReference type="Pfam" id="PF13193">
    <property type="entry name" value="AMP-binding_C"/>
    <property type="match status" value="1"/>
</dbReference>
<dbReference type="InterPro" id="IPR045851">
    <property type="entry name" value="AMP-bd_C_sf"/>
</dbReference>
<dbReference type="Gene3D" id="3.40.50.12780">
    <property type="entry name" value="N-terminal domain of ligase-like"/>
    <property type="match status" value="1"/>
</dbReference>
<dbReference type="Proteomes" id="UP000275385">
    <property type="component" value="Unassembled WGS sequence"/>
</dbReference>
<organism evidence="3 4">
    <name type="scientific">Coniochaeta pulveracea</name>
    <dbReference type="NCBI Taxonomy" id="177199"/>
    <lineage>
        <taxon>Eukaryota</taxon>
        <taxon>Fungi</taxon>
        <taxon>Dikarya</taxon>
        <taxon>Ascomycota</taxon>
        <taxon>Pezizomycotina</taxon>
        <taxon>Sordariomycetes</taxon>
        <taxon>Sordariomycetidae</taxon>
        <taxon>Coniochaetales</taxon>
        <taxon>Coniochaetaceae</taxon>
        <taxon>Coniochaeta</taxon>
    </lineage>
</organism>
<dbReference type="PROSITE" id="PS00455">
    <property type="entry name" value="AMP_BINDING"/>
    <property type="match status" value="1"/>
</dbReference>
<dbReference type="STRING" id="177199.A0A420YGA2"/>
<dbReference type="GO" id="GO:0006631">
    <property type="term" value="P:fatty acid metabolic process"/>
    <property type="evidence" value="ECO:0007669"/>
    <property type="project" value="TreeGrafter"/>
</dbReference>
<feature type="domain" description="AMP-binding enzyme C-terminal" evidence="2">
    <location>
        <begin position="499"/>
        <end position="585"/>
    </location>
</feature>
<dbReference type="InterPro" id="IPR000873">
    <property type="entry name" value="AMP-dep_synth/lig_dom"/>
</dbReference>
<dbReference type="InterPro" id="IPR042099">
    <property type="entry name" value="ANL_N_sf"/>
</dbReference>
<evidence type="ECO:0000259" key="1">
    <source>
        <dbReference type="Pfam" id="PF00501"/>
    </source>
</evidence>
<sequence length="610" mass="67428">MAQRLSIIRGPTTPAPLYNTFNDVLHARCDEHPQNIVVTSQHQNKTLTYAELHHQSGQLAAGLYQLGVRRGDRVGVLLGNRYEYAIIMFACSKLGAYFTLFNYAYTSSELLNALHATTPKVLMTTYTTCKFDYTPMLLNLHGVLPGLQHVILLDDISRPGEPLVTSEGFITYEDVMGLGPHSIADFASSGQDVKHSDILNLQFTSGSTGLPKTAALTHHGMINSARYIGLQMVLKSDDRINVPVPLFHAFGLVIGFSAAVMYGASIVLPSEYFDAGSTLEAVERYQCTGLYGVATMFVDMLPHPQFAATERSSLRYVHFCSFLQPKPHPDHVQHSFGVMAGSAMPAGLLSRVVTKFPIQDIYTNWGMTELSSIATMTTAADPEEKKLKSAGRLLPHFVGKVVDPTTTRALPWGERGEIVISGFGVMDSYYGQPDRTAQVIRYHDEDDLPGHVGRDESGALRRWMHTGDEGYLDPDGYFVITGRIKDLIIRGGENISPNEIEARLFRHPAVKQCAVFGVPSARYGEEVAAMLELSEEAHGRRPTDAEIKGWVRQELSRYKSPVYIWWLGDEVTGVPCDWPKTANGKLRKGDIRKIGEGMMSSPLCPRCPLC</sequence>
<dbReference type="EMBL" id="QVQW01000011">
    <property type="protein sequence ID" value="RKU46895.1"/>
    <property type="molecule type" value="Genomic_DNA"/>
</dbReference>